<evidence type="ECO:0000313" key="1">
    <source>
        <dbReference type="EMBL" id="RHW74064.1"/>
    </source>
</evidence>
<name>A0A3L6LBM5_9TRYP</name>
<dbReference type="AlphaFoldDB" id="A0A3L6LBM5"/>
<proteinExistence type="predicted"/>
<accession>A0A3L6LBM5</accession>
<dbReference type="Proteomes" id="UP000266743">
    <property type="component" value="Chromosome 2"/>
</dbReference>
<dbReference type="EMBL" id="QSBY01000002">
    <property type="protein sequence ID" value="RHW74064.1"/>
    <property type="molecule type" value="Genomic_DNA"/>
</dbReference>
<sequence length="164" mass="17513">MSTTAVLFTFAEFARSQEFPDILHLFPVPSPESWSFLCLRHGSVTVFTIGLVTESSAGVSRACELSPMVSTASRFATILIPLRLQVAVGSLSHLMSLQQWLLSALAYGLCTSPLVSLISSVCRVNAAVGIDVPELSKVLRSLTFVSSISRHSCALELGVVLSVA</sequence>
<organism evidence="1 2">
    <name type="scientific">Trypanosoma brucei equiperdum</name>
    <dbReference type="NCBI Taxonomy" id="630700"/>
    <lineage>
        <taxon>Eukaryota</taxon>
        <taxon>Discoba</taxon>
        <taxon>Euglenozoa</taxon>
        <taxon>Kinetoplastea</taxon>
        <taxon>Metakinetoplastina</taxon>
        <taxon>Trypanosomatida</taxon>
        <taxon>Trypanosomatidae</taxon>
        <taxon>Trypanosoma</taxon>
    </lineage>
</organism>
<evidence type="ECO:0000313" key="2">
    <source>
        <dbReference type="Proteomes" id="UP000266743"/>
    </source>
</evidence>
<reference evidence="1 2" key="1">
    <citation type="submission" date="2018-09" db="EMBL/GenBank/DDBJ databases">
        <title>whole genome sequence of T. equiperdum IVM-t1 strain.</title>
        <authorList>
            <person name="Suganuma K."/>
        </authorList>
    </citation>
    <scope>NUCLEOTIDE SEQUENCE [LARGE SCALE GENOMIC DNA]</scope>
    <source>
        <strain evidence="1 2">IVM-t1</strain>
    </source>
</reference>
<gene>
    <name evidence="1" type="ORF">DPX39_020032100</name>
</gene>
<comment type="caution">
    <text evidence="1">The sequence shown here is derived from an EMBL/GenBank/DDBJ whole genome shotgun (WGS) entry which is preliminary data.</text>
</comment>
<protein>
    <submittedName>
        <fullName evidence="1">Uncharacterized protein</fullName>
    </submittedName>
</protein>